<dbReference type="InterPro" id="IPR002885">
    <property type="entry name" value="PPR_rpt"/>
</dbReference>
<evidence type="ECO:0000256" key="1">
    <source>
        <dbReference type="ARBA" id="ARBA00022737"/>
    </source>
</evidence>
<proteinExistence type="predicted"/>
<organism evidence="3 4">
    <name type="scientific">Forsythia ovata</name>
    <dbReference type="NCBI Taxonomy" id="205694"/>
    <lineage>
        <taxon>Eukaryota</taxon>
        <taxon>Viridiplantae</taxon>
        <taxon>Streptophyta</taxon>
        <taxon>Embryophyta</taxon>
        <taxon>Tracheophyta</taxon>
        <taxon>Spermatophyta</taxon>
        <taxon>Magnoliopsida</taxon>
        <taxon>eudicotyledons</taxon>
        <taxon>Gunneridae</taxon>
        <taxon>Pentapetalae</taxon>
        <taxon>asterids</taxon>
        <taxon>lamiids</taxon>
        <taxon>Lamiales</taxon>
        <taxon>Oleaceae</taxon>
        <taxon>Forsythieae</taxon>
        <taxon>Forsythia</taxon>
    </lineage>
</organism>
<dbReference type="InterPro" id="IPR011990">
    <property type="entry name" value="TPR-like_helical_dom_sf"/>
</dbReference>
<dbReference type="PROSITE" id="PS51375">
    <property type="entry name" value="PPR"/>
    <property type="match status" value="1"/>
</dbReference>
<dbReference type="Gene3D" id="1.25.40.10">
    <property type="entry name" value="Tetratricopeptide repeat domain"/>
    <property type="match status" value="1"/>
</dbReference>
<accession>A0ABD1Q1C2</accession>
<evidence type="ECO:0000313" key="3">
    <source>
        <dbReference type="EMBL" id="KAL2469403.1"/>
    </source>
</evidence>
<name>A0ABD1Q1C2_9LAMI</name>
<dbReference type="Proteomes" id="UP001604277">
    <property type="component" value="Unassembled WGS sequence"/>
</dbReference>
<protein>
    <submittedName>
        <fullName evidence="3">DYW family of nucleic acid deaminase domain-containing protein</fullName>
    </submittedName>
</protein>
<dbReference type="AlphaFoldDB" id="A0ABD1Q1C2"/>
<evidence type="ECO:0000313" key="4">
    <source>
        <dbReference type="Proteomes" id="UP001604277"/>
    </source>
</evidence>
<dbReference type="PANTHER" id="PTHR47926">
    <property type="entry name" value="PENTATRICOPEPTIDE REPEAT-CONTAINING PROTEIN"/>
    <property type="match status" value="1"/>
</dbReference>
<dbReference type="NCBIfam" id="TIGR00756">
    <property type="entry name" value="PPR"/>
    <property type="match status" value="2"/>
</dbReference>
<evidence type="ECO:0000256" key="2">
    <source>
        <dbReference type="PROSITE-ProRule" id="PRU00708"/>
    </source>
</evidence>
<dbReference type="Pfam" id="PF13041">
    <property type="entry name" value="PPR_2"/>
    <property type="match status" value="1"/>
</dbReference>
<feature type="repeat" description="PPR" evidence="2">
    <location>
        <begin position="30"/>
        <end position="60"/>
    </location>
</feature>
<gene>
    <name evidence="3" type="ORF">Fot_50979</name>
</gene>
<sequence>MAGNIIINMYAKCGDLLGSRRVFKSMRTKDSVSWNSLMNGYIENELYYEAMEFFRRMRMDLQPDSVTYVTLFCNCTQLINMEWAKELHCDLIKQGFDFAQIVGNALVDVYDKCGAIEDSLKQFENIEIRDIVSWNTIITASGHIIRIVIQYKLTPVNIALELETANNWLEKLPLSLLLKTAQEHSMVIKQDSERLSVFMSKERELSSVTTIPINDILAPYDALLAL</sequence>
<dbReference type="InterPro" id="IPR046960">
    <property type="entry name" value="PPR_At4g14850-like_plant"/>
</dbReference>
<comment type="caution">
    <text evidence="3">The sequence shown here is derived from an EMBL/GenBank/DDBJ whole genome shotgun (WGS) entry which is preliminary data.</text>
</comment>
<keyword evidence="4" id="KW-1185">Reference proteome</keyword>
<keyword evidence="1" id="KW-0677">Repeat</keyword>
<reference evidence="4" key="1">
    <citation type="submission" date="2024-07" db="EMBL/GenBank/DDBJ databases">
        <title>Two chromosome-level genome assemblies of Korean endemic species Abeliophyllum distichum and Forsythia ovata (Oleaceae).</title>
        <authorList>
            <person name="Jang H."/>
        </authorList>
    </citation>
    <scope>NUCLEOTIDE SEQUENCE [LARGE SCALE GENOMIC DNA]</scope>
</reference>
<dbReference type="PANTHER" id="PTHR47926:SF404">
    <property type="entry name" value="(PPR) REPEAT-CONTAINING PROTEIN, PUTATIVE-RELATED"/>
    <property type="match status" value="1"/>
</dbReference>
<dbReference type="EMBL" id="JBFOLJ010000016">
    <property type="protein sequence ID" value="KAL2469403.1"/>
    <property type="molecule type" value="Genomic_DNA"/>
</dbReference>